<accession>A0ABV1LDX3</accession>
<dbReference type="EMBL" id="JBEEWF010000015">
    <property type="protein sequence ID" value="MEQ5349944.1"/>
    <property type="molecule type" value="Genomic_DNA"/>
</dbReference>
<proteinExistence type="inferred from homology"/>
<comment type="subcellular location">
    <subcellularLocation>
        <location evidence="1">Cell inner membrane</location>
        <topology evidence="1">Multi-pass membrane protein</topology>
    </subcellularLocation>
    <subcellularLocation>
        <location evidence="2">Secreted</location>
    </subcellularLocation>
</comment>
<keyword evidence="6" id="KW-0997">Cell inner membrane</keyword>
<evidence type="ECO:0000256" key="9">
    <source>
        <dbReference type="ARBA" id="ARBA00023136"/>
    </source>
</evidence>
<dbReference type="InterPro" id="IPR008873">
    <property type="entry name" value="TraA"/>
</dbReference>
<evidence type="ECO:0000256" key="10">
    <source>
        <dbReference type="ARBA" id="ARBA00026027"/>
    </source>
</evidence>
<name>A0ABV1LDX3_9GAMM</name>
<evidence type="ECO:0000256" key="2">
    <source>
        <dbReference type="ARBA" id="ARBA00004613"/>
    </source>
</evidence>
<evidence type="ECO:0000256" key="5">
    <source>
        <dbReference type="ARBA" id="ARBA00022475"/>
    </source>
</evidence>
<evidence type="ECO:0000256" key="3">
    <source>
        <dbReference type="ARBA" id="ARBA00009586"/>
    </source>
</evidence>
<evidence type="ECO:0000256" key="8">
    <source>
        <dbReference type="ARBA" id="ARBA00022971"/>
    </source>
</evidence>
<evidence type="ECO:0000256" key="11">
    <source>
        <dbReference type="SAM" id="Phobius"/>
    </source>
</evidence>
<evidence type="ECO:0000256" key="7">
    <source>
        <dbReference type="ARBA" id="ARBA00022525"/>
    </source>
</evidence>
<organism evidence="12 13">
    <name type="scientific">Proteus genomosp. 6</name>
    <dbReference type="NCBI Taxonomy" id="1311820"/>
    <lineage>
        <taxon>Bacteria</taxon>
        <taxon>Pseudomonadati</taxon>
        <taxon>Pseudomonadota</taxon>
        <taxon>Gammaproteobacteria</taxon>
        <taxon>Enterobacterales</taxon>
        <taxon>Morganellaceae</taxon>
        <taxon>Proteus</taxon>
    </lineage>
</organism>
<evidence type="ECO:0000313" key="13">
    <source>
        <dbReference type="Proteomes" id="UP001436462"/>
    </source>
</evidence>
<sequence length="106" mass="11830">MNQIVLKNKVNSFFQNKSAITTLMLFVIGFAVMMMPTLHAYADGDLFAAGKDQIKESFGKNSTIIYILYVIEVLMAVFTYIRTKNLMMLGGIAAVMIFVNVAFGLF</sequence>
<dbReference type="Pfam" id="PF05513">
    <property type="entry name" value="TraA"/>
    <property type="match status" value="1"/>
</dbReference>
<keyword evidence="13" id="KW-1185">Reference proteome</keyword>
<comment type="subunit">
    <text evidence="10">Monomer. Interacts with itself to form filaments; also interacts with TraQ.</text>
</comment>
<comment type="caution">
    <text evidence="12">The sequence shown here is derived from an EMBL/GenBank/DDBJ whole genome shotgun (WGS) entry which is preliminary data.</text>
</comment>
<keyword evidence="5" id="KW-1003">Cell membrane</keyword>
<evidence type="ECO:0000256" key="4">
    <source>
        <dbReference type="ARBA" id="ARBA00018586"/>
    </source>
</evidence>
<feature type="transmembrane region" description="Helical" evidence="11">
    <location>
        <begin position="87"/>
        <end position="105"/>
    </location>
</feature>
<keyword evidence="11" id="KW-1133">Transmembrane helix</keyword>
<feature type="transmembrane region" description="Helical" evidence="11">
    <location>
        <begin position="63"/>
        <end position="81"/>
    </location>
</feature>
<keyword evidence="11" id="KW-0812">Transmembrane</keyword>
<gene>
    <name evidence="12" type="ORF">ABN253_17400</name>
</gene>
<feature type="transmembrane region" description="Helical" evidence="11">
    <location>
        <begin position="20"/>
        <end position="42"/>
    </location>
</feature>
<dbReference type="Proteomes" id="UP001436462">
    <property type="component" value="Unassembled WGS sequence"/>
</dbReference>
<reference evidence="12 13" key="1">
    <citation type="submission" date="2024-04" db="EMBL/GenBank/DDBJ databases">
        <title>Role of Flies in the Dissemination of Carbapenem-Resistant Enterobacteriaceae (CRE): An Epidemiological and Genomic Study in China.</title>
        <authorList>
            <person name="Kaichao C."/>
            <person name="Zhang R."/>
            <person name="Chen S."/>
        </authorList>
    </citation>
    <scope>NUCLEOTIDE SEQUENCE [LARGE SCALE GENOMIC DNA]</scope>
    <source>
        <strain evidence="13">fly-1011</strain>
    </source>
</reference>
<evidence type="ECO:0000313" key="12">
    <source>
        <dbReference type="EMBL" id="MEQ5349944.1"/>
    </source>
</evidence>
<keyword evidence="8" id="KW-0184">Conjugation</keyword>
<keyword evidence="7" id="KW-0964">Secreted</keyword>
<comment type="similarity">
    <text evidence="3">Belongs to the TraA family.</text>
</comment>
<evidence type="ECO:0000256" key="1">
    <source>
        <dbReference type="ARBA" id="ARBA00004429"/>
    </source>
</evidence>
<protein>
    <recommendedName>
        <fullName evidence="4">Pilin</fullName>
    </recommendedName>
</protein>
<evidence type="ECO:0000256" key="6">
    <source>
        <dbReference type="ARBA" id="ARBA00022519"/>
    </source>
</evidence>
<keyword evidence="9 11" id="KW-0472">Membrane</keyword>